<dbReference type="PANTHER" id="PTHR36836:SF1">
    <property type="entry name" value="COLANIC ACID BIOSYNTHESIS PROTEIN WCAK"/>
    <property type="match status" value="1"/>
</dbReference>
<dbReference type="Proteomes" id="UP001549257">
    <property type="component" value="Unassembled WGS sequence"/>
</dbReference>
<dbReference type="RefSeq" id="WP_354024786.1">
    <property type="nucleotide sequence ID" value="NZ_JBEPSJ010000002.1"/>
</dbReference>
<reference evidence="2 3" key="1">
    <citation type="submission" date="2024-06" db="EMBL/GenBank/DDBJ databases">
        <title>Sorghum-associated microbial communities from plants grown in Nebraska, USA.</title>
        <authorList>
            <person name="Schachtman D."/>
        </authorList>
    </citation>
    <scope>NUCLEOTIDE SEQUENCE [LARGE SCALE GENOMIC DNA]</scope>
    <source>
        <strain evidence="2 3">2857</strain>
    </source>
</reference>
<evidence type="ECO:0000313" key="3">
    <source>
        <dbReference type="Proteomes" id="UP001549257"/>
    </source>
</evidence>
<protein>
    <submittedName>
        <fullName evidence="2">Polysaccharide pyruvyl transferase WcaK-like protein</fullName>
    </submittedName>
</protein>
<proteinExistence type="predicted"/>
<name>A0ABV2QNH9_9MICO</name>
<dbReference type="EMBL" id="JBEPSJ010000002">
    <property type="protein sequence ID" value="MET4582604.1"/>
    <property type="molecule type" value="Genomic_DNA"/>
</dbReference>
<keyword evidence="3" id="KW-1185">Reference proteome</keyword>
<dbReference type="Pfam" id="PF04230">
    <property type="entry name" value="PS_pyruv_trans"/>
    <property type="match status" value="1"/>
</dbReference>
<dbReference type="PANTHER" id="PTHR36836">
    <property type="entry name" value="COLANIC ACID BIOSYNTHESIS PROTEIN WCAK"/>
    <property type="match status" value="1"/>
</dbReference>
<feature type="domain" description="Polysaccharide pyruvyl transferase" evidence="1">
    <location>
        <begin position="18"/>
        <end position="340"/>
    </location>
</feature>
<evidence type="ECO:0000313" key="2">
    <source>
        <dbReference type="EMBL" id="MET4582604.1"/>
    </source>
</evidence>
<accession>A0ABV2QNH9</accession>
<evidence type="ECO:0000259" key="1">
    <source>
        <dbReference type="Pfam" id="PF04230"/>
    </source>
</evidence>
<sequence>MRIVVIGDVGVIDDMVHVGDEAMFDEMVFQLRKRGVEHITGISSNPAETRERYGIDAVAGIGFRTQTTRAEQQDRMDRVVRTAAGQTGLLAADDSAIAVIEAIRTSDGVAVSGGGNMASTWPSHIFERGTIGEVARLLGKPLVVSGQTIGPHLDDPDRALVTALLSSARLVGLREKPSHALSLELGVPAALLTQTVDDASFLSEQTPAPTTAVAPYCLVSLSTHVGSENREEFQQAVADLLDHVVATTGLDVRFYAHFASLDPAKSRGDTVMHDAVRARMSSARDTAADGGSPRVATIDEGDSVAAAQLARGAALVVSSRYHPAVFAVSGGVPTVGISVDDYTTTKLTGALGNFGQHGLVSAAQLVAGGAPAVASAVWSSRDEIRDRGLAIAETNRAASRLWWDRVAGVFGA</sequence>
<dbReference type="InterPro" id="IPR007345">
    <property type="entry name" value="Polysacch_pyruvyl_Trfase"/>
</dbReference>
<comment type="caution">
    <text evidence="2">The sequence shown here is derived from an EMBL/GenBank/DDBJ whole genome shotgun (WGS) entry which is preliminary data.</text>
</comment>
<gene>
    <name evidence="2" type="ORF">ABIE21_002114</name>
</gene>
<organism evidence="2 3">
    <name type="scientific">Conyzicola nivalis</name>
    <dbReference type="NCBI Taxonomy" id="1477021"/>
    <lineage>
        <taxon>Bacteria</taxon>
        <taxon>Bacillati</taxon>
        <taxon>Actinomycetota</taxon>
        <taxon>Actinomycetes</taxon>
        <taxon>Micrococcales</taxon>
        <taxon>Microbacteriaceae</taxon>
        <taxon>Conyzicola</taxon>
    </lineage>
</organism>